<evidence type="ECO:0000313" key="1">
    <source>
        <dbReference type="EMBL" id="KMV17656.1"/>
    </source>
</evidence>
<dbReference type="AlphaFoldDB" id="A0A0J8U8E2"/>
<dbReference type="OrthoDB" id="4640401at2"/>
<dbReference type="PATRIC" id="fig|451644.5.peg.3193"/>
<comment type="caution">
    <text evidence="1">The sequence shown here is derived from an EMBL/GenBank/DDBJ whole genome shotgun (WGS) entry which is preliminary data.</text>
</comment>
<proteinExistence type="predicted"/>
<dbReference type="Pfam" id="PF12642">
    <property type="entry name" value="TpcC"/>
    <property type="match status" value="1"/>
</dbReference>
<dbReference type="EMBL" id="LFOD01000012">
    <property type="protein sequence ID" value="KMV17656.1"/>
    <property type="molecule type" value="Genomic_DNA"/>
</dbReference>
<dbReference type="InterPro" id="IPR024735">
    <property type="entry name" value="TcpC"/>
</dbReference>
<evidence type="ECO:0000313" key="2">
    <source>
        <dbReference type="Proteomes" id="UP000037594"/>
    </source>
</evidence>
<dbReference type="Proteomes" id="UP000037594">
    <property type="component" value="Unassembled WGS sequence"/>
</dbReference>
<accession>A0A0J8U8E2</accession>
<name>A0A0J8U8E2_9MYCO</name>
<evidence type="ECO:0008006" key="3">
    <source>
        <dbReference type="Google" id="ProtNLM"/>
    </source>
</evidence>
<dbReference type="RefSeq" id="WP_048896010.1">
    <property type="nucleotide sequence ID" value="NZ_LFOD01000012.1"/>
</dbReference>
<gene>
    <name evidence="1" type="ORF">ACT17_15405</name>
</gene>
<sequence length="305" mass="32717">MASSMRKLTKMSEWKPRARERALLFAMISGPLALLLVAVMIAFTGSILARLPKPVNTYSAITDVTRVQNYARNSLLLWMGGSSSSQKPLMQRSSASQSIELSPVPFEVRSIDPSDIVRWQGSDAAEWQVTFAVTFVAPGSSSAQINRFVVTVLDREGDYQLLMWPSIVNIDTQPFKVATKYTVPVDSGGSMGQSLGRFVTAYLTSTGGATSLGQYVSSKFVGSAIADTPYSSAEVQEIRAEAGTGTVGTAQPGTTVKVLVKVKASASIQTWSIMHLALRVTLGSNNVWLVDGIDAPIGWGEITGK</sequence>
<organism evidence="1 2">
    <name type="scientific">Mycolicibacterium conceptionense</name>
    <dbReference type="NCBI Taxonomy" id="451644"/>
    <lineage>
        <taxon>Bacteria</taxon>
        <taxon>Bacillati</taxon>
        <taxon>Actinomycetota</taxon>
        <taxon>Actinomycetes</taxon>
        <taxon>Mycobacteriales</taxon>
        <taxon>Mycobacteriaceae</taxon>
        <taxon>Mycolicibacterium</taxon>
    </lineage>
</organism>
<protein>
    <recommendedName>
        <fullName evidence="3">Conjugative transposon protein TcpC</fullName>
    </recommendedName>
</protein>
<reference evidence="1 2" key="1">
    <citation type="submission" date="2015-06" db="EMBL/GenBank/DDBJ databases">
        <title>Genome sequence of Mycobacterium conceptionense strain MLE.</title>
        <authorList>
            <person name="Greninger A.L."/>
            <person name="Cunningham G."/>
            <person name="Chiu C.Y."/>
            <person name="Miller S."/>
        </authorList>
    </citation>
    <scope>NUCLEOTIDE SEQUENCE [LARGE SCALE GENOMIC DNA]</scope>
    <source>
        <strain evidence="1 2">MLE</strain>
    </source>
</reference>